<feature type="domain" description="O-antigen ligase-related" evidence="6">
    <location>
        <begin position="243"/>
        <end position="404"/>
    </location>
</feature>
<dbReference type="AlphaFoldDB" id="A0A1J5SB67"/>
<proteinExistence type="predicted"/>
<feature type="transmembrane region" description="Helical" evidence="5">
    <location>
        <begin position="139"/>
        <end position="160"/>
    </location>
</feature>
<evidence type="ECO:0000259" key="6">
    <source>
        <dbReference type="Pfam" id="PF04932"/>
    </source>
</evidence>
<dbReference type="Pfam" id="PF04932">
    <property type="entry name" value="Wzy_C"/>
    <property type="match status" value="1"/>
</dbReference>
<feature type="transmembrane region" description="Helical" evidence="5">
    <location>
        <begin position="114"/>
        <end position="133"/>
    </location>
</feature>
<feature type="transmembrane region" description="Helical" evidence="5">
    <location>
        <begin position="259"/>
        <end position="275"/>
    </location>
</feature>
<evidence type="ECO:0000256" key="2">
    <source>
        <dbReference type="ARBA" id="ARBA00022692"/>
    </source>
</evidence>
<keyword evidence="4 5" id="KW-0472">Membrane</keyword>
<evidence type="ECO:0000256" key="4">
    <source>
        <dbReference type="ARBA" id="ARBA00023136"/>
    </source>
</evidence>
<gene>
    <name evidence="7" type="ORF">GALL_125020</name>
</gene>
<reference evidence="7" key="1">
    <citation type="submission" date="2016-10" db="EMBL/GenBank/DDBJ databases">
        <title>Sequence of Gallionella enrichment culture.</title>
        <authorList>
            <person name="Poehlein A."/>
            <person name="Muehling M."/>
            <person name="Daniel R."/>
        </authorList>
    </citation>
    <scope>NUCLEOTIDE SEQUENCE</scope>
</reference>
<keyword evidence="2 5" id="KW-0812">Transmembrane</keyword>
<dbReference type="PANTHER" id="PTHR37422">
    <property type="entry name" value="TEICHURONIC ACID BIOSYNTHESIS PROTEIN TUAE"/>
    <property type="match status" value="1"/>
</dbReference>
<evidence type="ECO:0000256" key="3">
    <source>
        <dbReference type="ARBA" id="ARBA00022989"/>
    </source>
</evidence>
<feature type="transmembrane region" description="Helical" evidence="5">
    <location>
        <begin position="235"/>
        <end position="253"/>
    </location>
</feature>
<dbReference type="GO" id="GO:0016020">
    <property type="term" value="C:membrane"/>
    <property type="evidence" value="ECO:0007669"/>
    <property type="project" value="UniProtKB-SubCell"/>
</dbReference>
<feature type="transmembrane region" description="Helical" evidence="5">
    <location>
        <begin position="388"/>
        <end position="413"/>
    </location>
</feature>
<feature type="transmembrane region" description="Helical" evidence="5">
    <location>
        <begin position="32"/>
        <end position="50"/>
    </location>
</feature>
<feature type="transmembrane region" description="Helical" evidence="5">
    <location>
        <begin position="57"/>
        <end position="74"/>
    </location>
</feature>
<feature type="transmembrane region" description="Helical" evidence="5">
    <location>
        <begin position="425"/>
        <end position="447"/>
    </location>
</feature>
<feature type="transmembrane region" description="Helical" evidence="5">
    <location>
        <begin position="280"/>
        <end position="298"/>
    </location>
</feature>
<evidence type="ECO:0000313" key="7">
    <source>
        <dbReference type="EMBL" id="OIR05450.1"/>
    </source>
</evidence>
<feature type="transmembrane region" description="Helical" evidence="5">
    <location>
        <begin position="169"/>
        <end position="190"/>
    </location>
</feature>
<dbReference type="PANTHER" id="PTHR37422:SF17">
    <property type="entry name" value="O-ANTIGEN LIGASE"/>
    <property type="match status" value="1"/>
</dbReference>
<protein>
    <submittedName>
        <fullName evidence="7">O-antigen ligase</fullName>
    </submittedName>
</protein>
<keyword evidence="7" id="KW-0436">Ligase</keyword>
<evidence type="ECO:0000256" key="1">
    <source>
        <dbReference type="ARBA" id="ARBA00004141"/>
    </source>
</evidence>
<evidence type="ECO:0000256" key="5">
    <source>
        <dbReference type="SAM" id="Phobius"/>
    </source>
</evidence>
<dbReference type="GO" id="GO:0016874">
    <property type="term" value="F:ligase activity"/>
    <property type="evidence" value="ECO:0007669"/>
    <property type="project" value="UniProtKB-KW"/>
</dbReference>
<dbReference type="InterPro" id="IPR007016">
    <property type="entry name" value="O-antigen_ligase-rel_domated"/>
</dbReference>
<name>A0A1J5SB67_9ZZZZ</name>
<sequence>MLFLKRYHFLFVTASLIFIISLISAIAVQNFWWLLIPFAWILIPVIFNYTVSFTEQLFWLMLIFLPLSTEMMVTDSLGLDFPDEPLLILITGIFIAKVIYKPSLFPKHVLNKSLFFLLALHLLWIFICCFFSVDPILSIKFFLAKIWYIIPFVLLPQVIIKSQNDFKKLALCLLLPMLFVVLQALIRHSFYNFSFEGIKQVLDPFFRNHVNYSAMLVCLLAILWGIRKLTPTGQLNSALINAGIAIAVAGLIFSFSRGAWAALILGVLAGIIFHLKKMKTVLTGMLISFSVLIAWLSINNNYLRFAPDYQHTIFHTDFSEHLQATVTLKDVSNAERFYRWVAAVHMIAEKPIAGFGPNNFYDNYKSFTRNRFKTWVSNNPDHSSVHNYFLLTALEQGIVGLILFSALFFGMILKTQQLYDRLHNNFYRIIALTTGIVLVMIGTVIFLSDLIETDKIGSLFWLCLGTIFILQEKLTEEQHSITTSVLRFPDSV</sequence>
<dbReference type="InterPro" id="IPR051533">
    <property type="entry name" value="WaaL-like"/>
</dbReference>
<feature type="transmembrane region" description="Helical" evidence="5">
    <location>
        <begin position="210"/>
        <end position="226"/>
    </location>
</feature>
<accession>A0A1J5SB67</accession>
<feature type="transmembrane region" description="Helical" evidence="5">
    <location>
        <begin position="86"/>
        <end position="102"/>
    </location>
</feature>
<comment type="subcellular location">
    <subcellularLocation>
        <location evidence="1">Membrane</location>
        <topology evidence="1">Multi-pass membrane protein</topology>
    </subcellularLocation>
</comment>
<comment type="caution">
    <text evidence="7">The sequence shown here is derived from an EMBL/GenBank/DDBJ whole genome shotgun (WGS) entry which is preliminary data.</text>
</comment>
<dbReference type="EMBL" id="MLJW01000050">
    <property type="protein sequence ID" value="OIR05450.1"/>
    <property type="molecule type" value="Genomic_DNA"/>
</dbReference>
<feature type="transmembrane region" description="Helical" evidence="5">
    <location>
        <begin position="7"/>
        <end position="26"/>
    </location>
</feature>
<keyword evidence="3 5" id="KW-1133">Transmembrane helix</keyword>
<organism evidence="7">
    <name type="scientific">mine drainage metagenome</name>
    <dbReference type="NCBI Taxonomy" id="410659"/>
    <lineage>
        <taxon>unclassified sequences</taxon>
        <taxon>metagenomes</taxon>
        <taxon>ecological metagenomes</taxon>
    </lineage>
</organism>